<keyword evidence="2" id="KW-0472">Membrane</keyword>
<reference evidence="3 4" key="1">
    <citation type="submission" date="2018-12" db="EMBL/GenBank/DDBJ databases">
        <authorList>
            <consortium name="Pathogen Informatics"/>
        </authorList>
    </citation>
    <scope>NUCLEOTIDE SEQUENCE [LARGE SCALE GENOMIC DNA]</scope>
    <source>
        <strain evidence="3 4">NCTC8529</strain>
    </source>
</reference>
<dbReference type="InterPro" id="IPR036465">
    <property type="entry name" value="vWFA_dom_sf"/>
</dbReference>
<dbReference type="EMBL" id="LR134310">
    <property type="protein sequence ID" value="VEE89124.1"/>
    <property type="molecule type" value="Genomic_DNA"/>
</dbReference>
<name>A0AAX3FH02_ACTEU</name>
<keyword evidence="2" id="KW-0812">Transmembrane</keyword>
<evidence type="ECO:0000256" key="1">
    <source>
        <dbReference type="SAM" id="MobiDB-lite"/>
    </source>
</evidence>
<dbReference type="Proteomes" id="UP000268529">
    <property type="component" value="Chromosome"/>
</dbReference>
<evidence type="ECO:0000313" key="3">
    <source>
        <dbReference type="EMBL" id="VEE89124.1"/>
    </source>
</evidence>
<dbReference type="Gene3D" id="3.40.50.410">
    <property type="entry name" value="von Willebrand factor, type A domain"/>
    <property type="match status" value="1"/>
</dbReference>
<keyword evidence="2" id="KW-1133">Transmembrane helix</keyword>
<gene>
    <name evidence="3" type="ORF">NCTC8529_00122</name>
</gene>
<accession>A0AAX3FH02</accession>
<proteinExistence type="predicted"/>
<feature type="region of interest" description="Disordered" evidence="1">
    <location>
        <begin position="68"/>
        <end position="90"/>
    </location>
</feature>
<protein>
    <submittedName>
        <fullName evidence="3">Tight adherence protein G</fullName>
    </submittedName>
</protein>
<evidence type="ECO:0000313" key="4">
    <source>
        <dbReference type="Proteomes" id="UP000268529"/>
    </source>
</evidence>
<sequence>MKIIPIPHIKRFIQDESGVYAVMGGLLALPIVALMFVSLESAGIIQDKARLSDSLEQAVLSLSAENNSGRKKNDYRLSDTDAENGHFHPESKIGKRDLEIAESFVMTYLPQTAASKMSLTPICETKEKTNSKGHTSSAETTCTVSGTIQHKSWFPLKVGNTEVIPAEVKVASASKAFKKNIVSIPIDLMVVADLSGSMDFNLAGQQTYAYNKNESKISILKEVLNELAMNSLFSQESNDKNRIAVSPFALGAEYSATECTLPFVFNDNPRTISYTDRFGKKTTRNTQDIIKEYLTTPGSSNSKLSRAVFTQSLATQIDVTKTLSSIGSPDKVGLKFLKNAYCLGEKNRNHHKWFTQGEQGEFSTFVNQLEAVGSTFAGSGLLAAADKMLKEKGRSKELGEETKRVLLVLSDGNDELRAEDSGVPFKNYSRLTEDLILGYQEETLASSTEQTFYDSNPYSRIGSYSGKSDIILNDGRKQLSDKFQMCNIIRDKLNELNDDKNTSIVFVEFGYQSKSADAWKKCVGNENYHSATNRETLLNSFKQAIGHTDDVGHSIN</sequence>
<feature type="transmembrane region" description="Helical" evidence="2">
    <location>
        <begin position="20"/>
        <end position="39"/>
    </location>
</feature>
<dbReference type="GeneID" id="92742750"/>
<feature type="compositionally biased region" description="Basic and acidic residues" evidence="1">
    <location>
        <begin position="71"/>
        <end position="90"/>
    </location>
</feature>
<dbReference type="AlphaFoldDB" id="A0AAX3FH02"/>
<organism evidence="3 4">
    <name type="scientific">Actinobacillus equuli</name>
    <dbReference type="NCBI Taxonomy" id="718"/>
    <lineage>
        <taxon>Bacteria</taxon>
        <taxon>Pseudomonadati</taxon>
        <taxon>Pseudomonadota</taxon>
        <taxon>Gammaproteobacteria</taxon>
        <taxon>Pasteurellales</taxon>
        <taxon>Pasteurellaceae</taxon>
        <taxon>Actinobacillus</taxon>
    </lineage>
</organism>
<dbReference type="SUPFAM" id="SSF53300">
    <property type="entry name" value="vWA-like"/>
    <property type="match status" value="1"/>
</dbReference>
<dbReference type="RefSeq" id="WP_039196997.1">
    <property type="nucleotide sequence ID" value="NZ_LR134310.1"/>
</dbReference>
<evidence type="ECO:0000256" key="2">
    <source>
        <dbReference type="SAM" id="Phobius"/>
    </source>
</evidence>